<dbReference type="Proteomes" id="UP000032675">
    <property type="component" value="Unassembled WGS sequence"/>
</dbReference>
<name>A0A0D6PVJ5_KOMEU</name>
<evidence type="ECO:0000313" key="2">
    <source>
        <dbReference type="Proteomes" id="UP000032675"/>
    </source>
</evidence>
<dbReference type="AlphaFoldDB" id="A0A0D6PVJ5"/>
<evidence type="ECO:0000313" key="1">
    <source>
        <dbReference type="EMBL" id="GAN95337.1"/>
    </source>
</evidence>
<dbReference type="PANTHER" id="PTHR43481:SF4">
    <property type="entry name" value="GLYCEROL-1-PHOSPHATE PHOSPHOHYDROLASE 1-RELATED"/>
    <property type="match status" value="1"/>
</dbReference>
<dbReference type="PANTHER" id="PTHR43481">
    <property type="entry name" value="FRUCTOSE-1-PHOSPHATE PHOSPHATASE"/>
    <property type="match status" value="1"/>
</dbReference>
<dbReference type="Gene3D" id="1.10.150.240">
    <property type="entry name" value="Putative phosphatase, domain 2"/>
    <property type="match status" value="1"/>
</dbReference>
<dbReference type="InterPro" id="IPR051806">
    <property type="entry name" value="HAD-like_SPP"/>
</dbReference>
<dbReference type="PRINTS" id="PR00413">
    <property type="entry name" value="HADHALOGNASE"/>
</dbReference>
<dbReference type="EMBL" id="BANI01000019">
    <property type="protein sequence ID" value="GAN95337.1"/>
    <property type="molecule type" value="Genomic_DNA"/>
</dbReference>
<comment type="caution">
    <text evidence="1">The sequence shown here is derived from an EMBL/GenBank/DDBJ whole genome shotgun (WGS) entry which is preliminary data.</text>
</comment>
<dbReference type="RefSeq" id="WP_048849790.1">
    <property type="nucleotide sequence ID" value="NZ_BANI01000019.1"/>
</dbReference>
<dbReference type="InterPro" id="IPR036412">
    <property type="entry name" value="HAD-like_sf"/>
</dbReference>
<dbReference type="NCBIfam" id="TIGR01509">
    <property type="entry name" value="HAD-SF-IA-v3"/>
    <property type="match status" value="1"/>
</dbReference>
<organism evidence="1 2">
    <name type="scientific">Komagataeibacter europaeus NBRC 3261</name>
    <dbReference type="NCBI Taxonomy" id="1234669"/>
    <lineage>
        <taxon>Bacteria</taxon>
        <taxon>Pseudomonadati</taxon>
        <taxon>Pseudomonadota</taxon>
        <taxon>Alphaproteobacteria</taxon>
        <taxon>Acetobacterales</taxon>
        <taxon>Acetobacteraceae</taxon>
        <taxon>Komagataeibacter</taxon>
    </lineage>
</organism>
<proteinExistence type="predicted"/>
<dbReference type="CDD" id="cd07505">
    <property type="entry name" value="HAD_BPGM-like"/>
    <property type="match status" value="1"/>
</dbReference>
<dbReference type="SUPFAM" id="SSF56784">
    <property type="entry name" value="HAD-like"/>
    <property type="match status" value="1"/>
</dbReference>
<keyword evidence="1" id="KW-0378">Hydrolase</keyword>
<sequence>MSLVRADTAGLIFDCDGTLVDSLPLYREGWIAALEDAIEQSVPPEWFHGHGGMSEHMVLDIVEARLGRSVNRHGIISQARDSMLRRLHVLREITVVADIARQYHGRLPMAVASNGSRQIVTACLRHLGLERLFDAIITIDDVDNPKPAPDMFLLAAGRLALPPASCLVFEDSREGMLAATRAGMAHVDVNTLLAG</sequence>
<dbReference type="SFLD" id="SFLDS00003">
    <property type="entry name" value="Haloacid_Dehalogenase"/>
    <property type="match status" value="1"/>
</dbReference>
<dbReference type="Gene3D" id="3.40.50.1000">
    <property type="entry name" value="HAD superfamily/HAD-like"/>
    <property type="match status" value="1"/>
</dbReference>
<dbReference type="InterPro" id="IPR023198">
    <property type="entry name" value="PGP-like_dom2"/>
</dbReference>
<protein>
    <submittedName>
        <fullName evidence="1">Hydrolase/phosphatase/phosphohexomutase</fullName>
    </submittedName>
</protein>
<dbReference type="GO" id="GO:0050308">
    <property type="term" value="F:sugar-phosphatase activity"/>
    <property type="evidence" value="ECO:0007669"/>
    <property type="project" value="TreeGrafter"/>
</dbReference>
<reference evidence="1 2" key="1">
    <citation type="submission" date="2012-11" db="EMBL/GenBank/DDBJ databases">
        <title>Whole genome sequence of Gluconacetobacter europaeus NBRC3261.</title>
        <authorList>
            <person name="Azuma Y."/>
            <person name="Higashiura N."/>
            <person name="Hirakawa H."/>
            <person name="Matsushita K."/>
        </authorList>
    </citation>
    <scope>NUCLEOTIDE SEQUENCE [LARGE SCALE GENOMIC DNA]</scope>
    <source>
        <strain evidence="1 2">NBRC 3261</strain>
    </source>
</reference>
<gene>
    <name evidence="1" type="ORF">Geu3261_0019_046</name>
</gene>
<dbReference type="InterPro" id="IPR023214">
    <property type="entry name" value="HAD_sf"/>
</dbReference>
<dbReference type="SFLD" id="SFLDG01129">
    <property type="entry name" value="C1.5:_HAD__Beta-PGM__Phosphata"/>
    <property type="match status" value="1"/>
</dbReference>
<accession>A0A0D6PVJ5</accession>
<dbReference type="Pfam" id="PF00702">
    <property type="entry name" value="Hydrolase"/>
    <property type="match status" value="1"/>
</dbReference>
<dbReference type="InterPro" id="IPR006439">
    <property type="entry name" value="HAD-SF_hydro_IA"/>
</dbReference>